<dbReference type="GO" id="GO:0032259">
    <property type="term" value="P:methylation"/>
    <property type="evidence" value="ECO:0007669"/>
    <property type="project" value="UniProtKB-KW"/>
</dbReference>
<dbReference type="GO" id="GO:0008168">
    <property type="term" value="F:methyltransferase activity"/>
    <property type="evidence" value="ECO:0007669"/>
    <property type="project" value="UniProtKB-KW"/>
</dbReference>
<dbReference type="Gene3D" id="3.40.50.150">
    <property type="entry name" value="Vaccinia Virus protein VP39"/>
    <property type="match status" value="1"/>
</dbReference>
<name>A0A3L7AM22_9HYPH</name>
<dbReference type="OrthoDB" id="7273451at2"/>
<protein>
    <submittedName>
        <fullName evidence="1">SAM-dependent methyltransferase</fullName>
    </submittedName>
</protein>
<evidence type="ECO:0000313" key="1">
    <source>
        <dbReference type="EMBL" id="RLP81543.1"/>
    </source>
</evidence>
<dbReference type="Proteomes" id="UP000269692">
    <property type="component" value="Unassembled WGS sequence"/>
</dbReference>
<accession>A0A3L7AM22</accession>
<dbReference type="SUPFAM" id="SSF53335">
    <property type="entry name" value="S-adenosyl-L-methionine-dependent methyltransferases"/>
    <property type="match status" value="1"/>
</dbReference>
<organism evidence="1 2">
    <name type="scientific">Xanthobacter tagetidis</name>
    <dbReference type="NCBI Taxonomy" id="60216"/>
    <lineage>
        <taxon>Bacteria</taxon>
        <taxon>Pseudomonadati</taxon>
        <taxon>Pseudomonadota</taxon>
        <taxon>Alphaproteobacteria</taxon>
        <taxon>Hyphomicrobiales</taxon>
        <taxon>Xanthobacteraceae</taxon>
        <taxon>Xanthobacter</taxon>
    </lineage>
</organism>
<keyword evidence="1" id="KW-0808">Transferase</keyword>
<dbReference type="EMBL" id="RCTF01000001">
    <property type="protein sequence ID" value="RLP81543.1"/>
    <property type="molecule type" value="Genomic_DNA"/>
</dbReference>
<keyword evidence="2" id="KW-1185">Reference proteome</keyword>
<dbReference type="RefSeq" id="WP_121621358.1">
    <property type="nucleotide sequence ID" value="NZ_JACIIW010000004.1"/>
</dbReference>
<gene>
    <name evidence="1" type="ORF">D9R14_00610</name>
</gene>
<reference evidence="1 2" key="1">
    <citation type="submission" date="2018-10" db="EMBL/GenBank/DDBJ databases">
        <title>Xanthobacter tagetidis genome sequencing and assembly.</title>
        <authorList>
            <person name="Maclea K.S."/>
            <person name="Goen A.E."/>
            <person name="Fatima S.A."/>
        </authorList>
    </citation>
    <scope>NUCLEOTIDE SEQUENCE [LARGE SCALE GENOMIC DNA]</scope>
    <source>
        <strain evidence="1 2">ATCC 700314</strain>
    </source>
</reference>
<keyword evidence="1" id="KW-0489">Methyltransferase</keyword>
<comment type="caution">
    <text evidence="1">The sequence shown here is derived from an EMBL/GenBank/DDBJ whole genome shotgun (WGS) entry which is preliminary data.</text>
</comment>
<proteinExistence type="predicted"/>
<dbReference type="AlphaFoldDB" id="A0A3L7AM22"/>
<dbReference type="InterPro" id="IPR029063">
    <property type="entry name" value="SAM-dependent_MTases_sf"/>
</dbReference>
<evidence type="ECO:0000313" key="2">
    <source>
        <dbReference type="Proteomes" id="UP000269692"/>
    </source>
</evidence>
<sequence>MSGFSPDWLALRETADRRARSPAIDGAVAAALAHLVEPRICDLGAGTGASLRALAPLLGPRQHWVLMDHDPALAAAARARLSAQADAARDDGADLVLDWGGRALRVSFAAADLAADPAAPLAFAPDLVTASAFFDLASADWCRAFAAAMADAGVMVHAALTCDGADEWLPPHPADLAVHAAFKAHQARDKGFGRAAGPEAAAILAGALTASGHAVMVDESPWRLGPGDRALIAALADGTAGAAREQGGVDPDALASWQAARRQAASCRIGHLDLFARPSR</sequence>